<reference evidence="1" key="2">
    <citation type="submission" date="2020-01" db="EMBL/GenBank/DDBJ databases">
        <authorList>
            <person name="Korhonen P.K.K."/>
            <person name="Guangxu M.G."/>
            <person name="Wang T.W."/>
            <person name="Stroehlein A.J.S."/>
            <person name="Young N.D."/>
            <person name="Ang C.-S.A."/>
            <person name="Fernando D.W.F."/>
            <person name="Lu H.L."/>
            <person name="Taylor S.T."/>
            <person name="Ehtesham M.E.M."/>
            <person name="Najaraj S.H.N."/>
            <person name="Harsha G.H.G."/>
            <person name="Madugundu A.M."/>
            <person name="Renuse S.R."/>
            <person name="Holt D.H."/>
            <person name="Pandey A.P."/>
            <person name="Papenfuss A.P."/>
            <person name="Gasser R.B.G."/>
            <person name="Fischer K.F."/>
        </authorList>
    </citation>
    <scope>NUCLEOTIDE SEQUENCE</scope>
    <source>
        <strain evidence="1">SSS_KF_BRIS2020</strain>
    </source>
</reference>
<dbReference type="EnsemblMetazoa" id="SSS_2583s_mrna">
    <property type="protein sequence ID" value="KAF7495592.1"/>
    <property type="gene ID" value="SSS_2583"/>
</dbReference>
<gene>
    <name evidence="1" type="ORF">SSS_2583</name>
</gene>
<dbReference type="EMBL" id="WVUK01000047">
    <property type="protein sequence ID" value="KAF7495592.1"/>
    <property type="molecule type" value="Genomic_DNA"/>
</dbReference>
<evidence type="ECO:0000313" key="2">
    <source>
        <dbReference type="EnsemblMetazoa" id="KAF7495592.1"/>
    </source>
</evidence>
<name>A0A834RH75_SARSC</name>
<dbReference type="OrthoDB" id="75343at2759"/>
<evidence type="ECO:0000313" key="3">
    <source>
        <dbReference type="Proteomes" id="UP000070412"/>
    </source>
</evidence>
<accession>A0A834RH75</accession>
<evidence type="ECO:0000313" key="1">
    <source>
        <dbReference type="EMBL" id="KAF7495592.1"/>
    </source>
</evidence>
<dbReference type="AlphaFoldDB" id="A0A834RH75"/>
<dbReference type="Proteomes" id="UP000070412">
    <property type="component" value="Unassembled WGS sequence"/>
</dbReference>
<sequence length="212" mass="24934">MENQENLKKLEKIYEKKRSKSTSALKSIQVNRLNEHQKTLREQRRSLRTIQNDGRERKDRYRIVSKNSLLKNFKNTTMNGFNQVRQHLNSFSSMILKPSKSKSNLENYNQITNVPTPVKLYSPFSIETPPANVEKERLKLRQQLFTSPSNKIKKDLIDLSKDIERLNMMTDRIPERYRNNKIQGNSNSSENEIQISRNIFPLHISSSTDNLL</sequence>
<reference evidence="2" key="3">
    <citation type="submission" date="2022-06" db="UniProtKB">
        <authorList>
            <consortium name="EnsemblMetazoa"/>
        </authorList>
    </citation>
    <scope>IDENTIFICATION</scope>
</reference>
<proteinExistence type="predicted"/>
<keyword evidence="3" id="KW-1185">Reference proteome</keyword>
<reference evidence="3" key="1">
    <citation type="journal article" date="2020" name="PLoS Negl. Trop. Dis.">
        <title>High-quality nuclear genome for Sarcoptes scabiei-A critical resource for a neglected parasite.</title>
        <authorList>
            <person name="Korhonen P.K."/>
            <person name="Gasser R.B."/>
            <person name="Ma G."/>
            <person name="Wang T."/>
            <person name="Stroehlein A.J."/>
            <person name="Young N.D."/>
            <person name="Ang C.S."/>
            <person name="Fernando D.D."/>
            <person name="Lu H.C."/>
            <person name="Taylor S."/>
            <person name="Reynolds S.L."/>
            <person name="Mofiz E."/>
            <person name="Najaraj S.H."/>
            <person name="Gowda H."/>
            <person name="Madugundu A."/>
            <person name="Renuse S."/>
            <person name="Holt D."/>
            <person name="Pandey A."/>
            <person name="Papenfuss A.T."/>
            <person name="Fischer K."/>
        </authorList>
    </citation>
    <scope>NUCLEOTIDE SEQUENCE [LARGE SCALE GENOMIC DNA]</scope>
</reference>
<organism evidence="1">
    <name type="scientific">Sarcoptes scabiei</name>
    <name type="common">Itch mite</name>
    <name type="synonym">Acarus scabiei</name>
    <dbReference type="NCBI Taxonomy" id="52283"/>
    <lineage>
        <taxon>Eukaryota</taxon>
        <taxon>Metazoa</taxon>
        <taxon>Ecdysozoa</taxon>
        <taxon>Arthropoda</taxon>
        <taxon>Chelicerata</taxon>
        <taxon>Arachnida</taxon>
        <taxon>Acari</taxon>
        <taxon>Acariformes</taxon>
        <taxon>Sarcoptiformes</taxon>
        <taxon>Astigmata</taxon>
        <taxon>Psoroptidia</taxon>
        <taxon>Sarcoptoidea</taxon>
        <taxon>Sarcoptidae</taxon>
        <taxon>Sarcoptinae</taxon>
        <taxon>Sarcoptes</taxon>
    </lineage>
</organism>
<protein>
    <submittedName>
        <fullName evidence="1 2">Uncharacterized protein</fullName>
    </submittedName>
</protein>